<comment type="caution">
    <text evidence="1">The sequence shown here is derived from an EMBL/GenBank/DDBJ whole genome shotgun (WGS) entry which is preliminary data.</text>
</comment>
<evidence type="ECO:0000313" key="2">
    <source>
        <dbReference type="Proteomes" id="UP001055811"/>
    </source>
</evidence>
<reference evidence="1 2" key="2">
    <citation type="journal article" date="2022" name="Mol. Ecol. Resour.">
        <title>The genomes of chicory, endive, great burdock and yacon provide insights into Asteraceae paleo-polyploidization history and plant inulin production.</title>
        <authorList>
            <person name="Fan W."/>
            <person name="Wang S."/>
            <person name="Wang H."/>
            <person name="Wang A."/>
            <person name="Jiang F."/>
            <person name="Liu H."/>
            <person name="Zhao H."/>
            <person name="Xu D."/>
            <person name="Zhang Y."/>
        </authorList>
    </citation>
    <scope>NUCLEOTIDE SEQUENCE [LARGE SCALE GENOMIC DNA]</scope>
    <source>
        <strain evidence="2">cv. Punajuju</strain>
        <tissue evidence="1">Leaves</tissue>
    </source>
</reference>
<organism evidence="1 2">
    <name type="scientific">Cichorium intybus</name>
    <name type="common">Chicory</name>
    <dbReference type="NCBI Taxonomy" id="13427"/>
    <lineage>
        <taxon>Eukaryota</taxon>
        <taxon>Viridiplantae</taxon>
        <taxon>Streptophyta</taxon>
        <taxon>Embryophyta</taxon>
        <taxon>Tracheophyta</taxon>
        <taxon>Spermatophyta</taxon>
        <taxon>Magnoliopsida</taxon>
        <taxon>eudicotyledons</taxon>
        <taxon>Gunneridae</taxon>
        <taxon>Pentapetalae</taxon>
        <taxon>asterids</taxon>
        <taxon>campanulids</taxon>
        <taxon>Asterales</taxon>
        <taxon>Asteraceae</taxon>
        <taxon>Cichorioideae</taxon>
        <taxon>Cichorieae</taxon>
        <taxon>Cichoriinae</taxon>
        <taxon>Cichorium</taxon>
    </lineage>
</organism>
<dbReference type="Proteomes" id="UP001055811">
    <property type="component" value="Linkage Group LG01"/>
</dbReference>
<evidence type="ECO:0000313" key="1">
    <source>
        <dbReference type="EMBL" id="KAI3791236.1"/>
    </source>
</evidence>
<keyword evidence="2" id="KW-1185">Reference proteome</keyword>
<reference evidence="2" key="1">
    <citation type="journal article" date="2022" name="Mol. Ecol. Resour.">
        <title>The genomes of chicory, endive, great burdock and yacon provide insights into Asteraceae palaeo-polyploidization history and plant inulin production.</title>
        <authorList>
            <person name="Fan W."/>
            <person name="Wang S."/>
            <person name="Wang H."/>
            <person name="Wang A."/>
            <person name="Jiang F."/>
            <person name="Liu H."/>
            <person name="Zhao H."/>
            <person name="Xu D."/>
            <person name="Zhang Y."/>
        </authorList>
    </citation>
    <scope>NUCLEOTIDE SEQUENCE [LARGE SCALE GENOMIC DNA]</scope>
    <source>
        <strain evidence="2">cv. Punajuju</strain>
    </source>
</reference>
<gene>
    <name evidence="1" type="ORF">L2E82_04934</name>
</gene>
<name>A0ACB9H7F4_CICIN</name>
<protein>
    <submittedName>
        <fullName evidence="1">Uncharacterized protein</fullName>
    </submittedName>
</protein>
<dbReference type="EMBL" id="CM042009">
    <property type="protein sequence ID" value="KAI3791236.1"/>
    <property type="molecule type" value="Genomic_DNA"/>
</dbReference>
<accession>A0ACB9H7F4</accession>
<proteinExistence type="predicted"/>
<sequence length="628" mass="71419">MAPESESTTLPVEQDHSDDRNDANFQGENEVENNDLDTQSEVQSEAEEIIPEINPKYDPNYPPMIKWTRDHPKSQIIGTTSAGVLTRAQAKEKQAALFSKVEFCMFHSFISKIEPKTVKVALDHADWVQAMQDELNEFERNRVWRLVPTPEKASVLGMKWVFRNKLDKEGNVIRNKARLVVKGYCQEEGIDYEETFAPVARLESVRIFLAYAAHKCFDVYQMDVKCAFLNGELEETVYVEQPPGFVSSKHPDHCYVLDKAVYGLKQAPRAWYETLTRFLKQSKFKQGSVDPNFFRKKEGSHLMIVQIYVDDIIFGSTHPSLTAKFRKLMETKFEMSSMGKINFFLGLNIRQSSEGIFIKQEAYTKSLLEKFGMKGDSKVKVPMAFGTKLTPSPDKPAAADITLYRQMIGSLLYLTSSRPDIMFAVCYCTRFQANPREPHHNAVKNIFRYLKRTTSLGLWYPSGSGFFVQAFSDADLGGCGLDRKSTSGGCQLLDGKLVSWQSRKQTCVSLSTAEAEYIAAASCTSQIIWIQNQLRDYGVSMKRIPLYCDSERAIRICHNPVQHSKTKHIALRYHFIKDHVEDGNIEIHFVRSNDQLADIFTKALPELAFNRILQGLGMMEAESVPISN</sequence>